<gene>
    <name evidence="1" type="ORF">ENT37_02860</name>
</gene>
<proteinExistence type="predicted"/>
<protein>
    <submittedName>
        <fullName evidence="1">Thioredoxin family protein</fullName>
    </submittedName>
</protein>
<comment type="caution">
    <text evidence="1">The sequence shown here is derived from an EMBL/GenBank/DDBJ whole genome shotgun (WGS) entry which is preliminary data.</text>
</comment>
<name>A0A7C4KGQ1_9CHLR</name>
<dbReference type="AlphaFoldDB" id="A0A7C4KGQ1"/>
<evidence type="ECO:0000313" key="1">
    <source>
        <dbReference type="EMBL" id="HGS20793.1"/>
    </source>
</evidence>
<accession>A0A7C4KGQ1</accession>
<reference evidence="1" key="1">
    <citation type="journal article" date="2020" name="mSystems">
        <title>Genome- and Community-Level Interaction Insights into Carbon Utilization and Element Cycling Functions of Hydrothermarchaeota in Hydrothermal Sediment.</title>
        <authorList>
            <person name="Zhou Z."/>
            <person name="Liu Y."/>
            <person name="Xu W."/>
            <person name="Pan J."/>
            <person name="Luo Z.H."/>
            <person name="Li M."/>
        </authorList>
    </citation>
    <scope>NUCLEOTIDE SEQUENCE [LARGE SCALE GENOMIC DNA]</scope>
    <source>
        <strain evidence="1">SpSt-573</strain>
    </source>
</reference>
<sequence>MLLVDLLYFDGCPSWRNGLANLEAALEAEGLNYQINLVKIETPEQAQKERFLGSPSFRVDGVDLWPEEREVYSLSCRVYHTPQGMKGFPTVEMIRNRLREIFPPHQNT</sequence>
<organism evidence="1">
    <name type="scientific">Anaerolinea thermolimosa</name>
    <dbReference type="NCBI Taxonomy" id="229919"/>
    <lineage>
        <taxon>Bacteria</taxon>
        <taxon>Bacillati</taxon>
        <taxon>Chloroflexota</taxon>
        <taxon>Anaerolineae</taxon>
        <taxon>Anaerolineales</taxon>
        <taxon>Anaerolineaceae</taxon>
        <taxon>Anaerolinea</taxon>
    </lineage>
</organism>
<dbReference type="EMBL" id="DSYK01000148">
    <property type="protein sequence ID" value="HGS20793.1"/>
    <property type="molecule type" value="Genomic_DNA"/>
</dbReference>